<sequence length="208" mass="23245">MGAIDDLVRVTGWTGQSYAATDWDVVEQRLGIALPADYKLLHEVYPPGSFHGPNSDSIIVQPPYRVAGVVDHTWQFRAELGELRDWRDQHPDDVPDAVYPERDGLLPWARSGRPLLLWDPADWSVVVSNGGIWRLEDDDPVLERFAMGAVEFLVGVVTGEVSSRDINPGPHEPRSVSVPAFRPFPQAEWDRISVAAGPSLRHVRLPRD</sequence>
<proteinExistence type="predicted"/>
<reference evidence="1 2" key="1">
    <citation type="submission" date="2022-06" db="EMBL/GenBank/DDBJ databases">
        <title>Genomic Encyclopedia of Archaeal and Bacterial Type Strains, Phase II (KMG-II): from individual species to whole genera.</title>
        <authorList>
            <person name="Goeker M."/>
        </authorList>
    </citation>
    <scope>NUCLEOTIDE SEQUENCE [LARGE SCALE GENOMIC DNA]</scope>
    <source>
        <strain evidence="1 2">DSM 44255</strain>
    </source>
</reference>
<dbReference type="EMBL" id="JAMTCO010000006">
    <property type="protein sequence ID" value="MCP2270096.1"/>
    <property type="molecule type" value="Genomic_DNA"/>
</dbReference>
<protein>
    <recommendedName>
        <fullName evidence="3">SUKH superfamily protein</fullName>
    </recommendedName>
</protein>
<evidence type="ECO:0008006" key="3">
    <source>
        <dbReference type="Google" id="ProtNLM"/>
    </source>
</evidence>
<accession>A0ABT1IC00</accession>
<dbReference type="RefSeq" id="WP_253887084.1">
    <property type="nucleotide sequence ID" value="NZ_BAAAVB010000013.1"/>
</dbReference>
<comment type="caution">
    <text evidence="1">The sequence shown here is derived from an EMBL/GenBank/DDBJ whole genome shotgun (WGS) entry which is preliminary data.</text>
</comment>
<organism evidence="1 2">
    <name type="scientific">Actinokineospora diospyrosa</name>
    <dbReference type="NCBI Taxonomy" id="103728"/>
    <lineage>
        <taxon>Bacteria</taxon>
        <taxon>Bacillati</taxon>
        <taxon>Actinomycetota</taxon>
        <taxon>Actinomycetes</taxon>
        <taxon>Pseudonocardiales</taxon>
        <taxon>Pseudonocardiaceae</taxon>
        <taxon>Actinokineospora</taxon>
    </lineage>
</organism>
<dbReference type="Proteomes" id="UP001205185">
    <property type="component" value="Unassembled WGS sequence"/>
</dbReference>
<gene>
    <name evidence="1" type="ORF">LV75_002597</name>
</gene>
<evidence type="ECO:0000313" key="2">
    <source>
        <dbReference type="Proteomes" id="UP001205185"/>
    </source>
</evidence>
<evidence type="ECO:0000313" key="1">
    <source>
        <dbReference type="EMBL" id="MCP2270096.1"/>
    </source>
</evidence>
<name>A0ABT1IC00_9PSEU</name>
<keyword evidence="2" id="KW-1185">Reference proteome</keyword>